<evidence type="ECO:0000313" key="2">
    <source>
        <dbReference type="Proteomes" id="UP000247702"/>
    </source>
</evidence>
<organism evidence="1 2">
    <name type="scientific">Rhizophagus clarus</name>
    <dbReference type="NCBI Taxonomy" id="94130"/>
    <lineage>
        <taxon>Eukaryota</taxon>
        <taxon>Fungi</taxon>
        <taxon>Fungi incertae sedis</taxon>
        <taxon>Mucoromycota</taxon>
        <taxon>Glomeromycotina</taxon>
        <taxon>Glomeromycetes</taxon>
        <taxon>Glomerales</taxon>
        <taxon>Glomeraceae</taxon>
        <taxon>Rhizophagus</taxon>
    </lineage>
</organism>
<name>A0A2Z6S433_9GLOM</name>
<dbReference type="EMBL" id="BEXD01004281">
    <property type="protein sequence ID" value="GBC09211.1"/>
    <property type="molecule type" value="Genomic_DNA"/>
</dbReference>
<dbReference type="Proteomes" id="UP000247702">
    <property type="component" value="Unassembled WGS sequence"/>
</dbReference>
<evidence type="ECO:0000313" key="1">
    <source>
        <dbReference type="EMBL" id="GBC09211.1"/>
    </source>
</evidence>
<accession>A0A2Z6S433</accession>
<comment type="caution">
    <text evidence="1">The sequence shown here is derived from an EMBL/GenBank/DDBJ whole genome shotgun (WGS) entry which is preliminary data.</text>
</comment>
<protein>
    <submittedName>
        <fullName evidence="1">Uncharacterized protein</fullName>
    </submittedName>
</protein>
<sequence length="146" mass="15343">MYRNILPGEVVVCEQSAIAVTTYGGHGSGKVIPTTYMADTVVMPDPERATLVLVTGEVVVCEQNAIAVITYGGHGSDFTILGNILLGEVVVCERNAIAVITYGGHGSGRVIPTAFMVDTVVMPDPERATPVLVTGRFTIIAYLSSS</sequence>
<gene>
    <name evidence="1" type="ORF">RclHR1_00870002</name>
</gene>
<reference evidence="1 2" key="1">
    <citation type="submission" date="2017-11" db="EMBL/GenBank/DDBJ databases">
        <title>The genome of Rhizophagus clarus HR1 reveals common genetic basis of auxotrophy among arbuscular mycorrhizal fungi.</title>
        <authorList>
            <person name="Kobayashi Y."/>
        </authorList>
    </citation>
    <scope>NUCLEOTIDE SEQUENCE [LARGE SCALE GENOMIC DNA]</scope>
    <source>
        <strain evidence="1 2">HR1</strain>
    </source>
</reference>
<dbReference type="AlphaFoldDB" id="A0A2Z6S433"/>
<proteinExistence type="predicted"/>
<keyword evidence="2" id="KW-1185">Reference proteome</keyword>